<accession>A0A315WN81</accession>
<keyword evidence="2" id="KW-1185">Reference proteome</keyword>
<feature type="non-terminal residue" evidence="1">
    <location>
        <position position="262"/>
    </location>
</feature>
<comment type="caution">
    <text evidence="1">The sequence shown here is derived from an EMBL/GenBank/DDBJ whole genome shotgun (WGS) entry which is preliminary data.</text>
</comment>
<dbReference type="SUPFAM" id="SSF52540">
    <property type="entry name" value="P-loop containing nucleoside triphosphate hydrolases"/>
    <property type="match status" value="1"/>
</dbReference>
<dbReference type="Proteomes" id="UP000250572">
    <property type="component" value="Unassembled WGS sequence"/>
</dbReference>
<feature type="non-terminal residue" evidence="1">
    <location>
        <position position="1"/>
    </location>
</feature>
<dbReference type="PANTHER" id="PTHR14241:SF1">
    <property type="entry name" value="INTERFERON-INDUCED PROTEIN 44-RELATED"/>
    <property type="match status" value="1"/>
</dbReference>
<dbReference type="PANTHER" id="PTHR14241">
    <property type="entry name" value="INTERFERON-INDUCED PROTEIN 44"/>
    <property type="match status" value="1"/>
</dbReference>
<name>A0A315WN81_GAMAF</name>
<evidence type="ECO:0000313" key="2">
    <source>
        <dbReference type="Proteomes" id="UP000250572"/>
    </source>
</evidence>
<sequence length="262" mass="29689">TKQENLKYLKNFQPQHEEVKTIRVLLHGPVGAGKSSFINSVNNILQDRMTDEALACYTNQDKSFTKKYKTYKIKKGGPGNFYPFVFTDIMGLEDEDGRGVRVDDIKLALKGHLKDDYKFNTRSPISDGDSGYISSPSISDRVHVLLCIYSANASEMKSPVLQKMREKIISVSSGIPQVAILTHIDEACGETEKNLRNVYKSKYLKKKMDDFKSSVGIPLNRIFPLKNYSYETELDSDIDDLILYALRQIIDFGDDFTVNLCS</sequence>
<reference evidence="1 2" key="1">
    <citation type="journal article" date="2018" name="G3 (Bethesda)">
        <title>A High-Quality Reference Genome for the Invasive Mosquitofish Gambusia affinis Using a Chicago Library.</title>
        <authorList>
            <person name="Hoffberg S.L."/>
            <person name="Troendle N.J."/>
            <person name="Glenn T.C."/>
            <person name="Mahmud O."/>
            <person name="Louha S."/>
            <person name="Chalopin D."/>
            <person name="Bennetzen J.L."/>
            <person name="Mauricio R."/>
        </authorList>
    </citation>
    <scope>NUCLEOTIDE SEQUENCE [LARGE SCALE GENOMIC DNA]</scope>
    <source>
        <strain evidence="1">NE01/NJP1002.9</strain>
        <tissue evidence="1">Muscle</tissue>
    </source>
</reference>
<dbReference type="GO" id="GO:0006955">
    <property type="term" value="P:immune response"/>
    <property type="evidence" value="ECO:0007669"/>
    <property type="project" value="TreeGrafter"/>
</dbReference>
<dbReference type="EMBL" id="NHOQ01000277">
    <property type="protein sequence ID" value="PWA31573.1"/>
    <property type="molecule type" value="Genomic_DNA"/>
</dbReference>
<gene>
    <name evidence="1" type="ORF">CCH79_00020912</name>
</gene>
<proteinExistence type="predicted"/>
<organism evidence="1 2">
    <name type="scientific">Gambusia affinis</name>
    <name type="common">Western mosquitofish</name>
    <name type="synonym">Heterandria affinis</name>
    <dbReference type="NCBI Taxonomy" id="33528"/>
    <lineage>
        <taxon>Eukaryota</taxon>
        <taxon>Metazoa</taxon>
        <taxon>Chordata</taxon>
        <taxon>Craniata</taxon>
        <taxon>Vertebrata</taxon>
        <taxon>Euteleostomi</taxon>
        <taxon>Actinopterygii</taxon>
        <taxon>Neopterygii</taxon>
        <taxon>Teleostei</taxon>
        <taxon>Neoteleostei</taxon>
        <taxon>Acanthomorphata</taxon>
        <taxon>Ovalentaria</taxon>
        <taxon>Atherinomorphae</taxon>
        <taxon>Cyprinodontiformes</taxon>
        <taxon>Poeciliidae</taxon>
        <taxon>Poeciliinae</taxon>
        <taxon>Gambusia</taxon>
    </lineage>
</organism>
<evidence type="ECO:0000313" key="1">
    <source>
        <dbReference type="EMBL" id="PWA31573.1"/>
    </source>
</evidence>
<dbReference type="Gene3D" id="3.40.50.300">
    <property type="entry name" value="P-loop containing nucleotide triphosphate hydrolases"/>
    <property type="match status" value="1"/>
</dbReference>
<dbReference type="STRING" id="33528.ENSGAFP00000031382"/>
<dbReference type="AlphaFoldDB" id="A0A315WN81"/>
<evidence type="ECO:0008006" key="3">
    <source>
        <dbReference type="Google" id="ProtNLM"/>
    </source>
</evidence>
<dbReference type="InterPro" id="IPR027417">
    <property type="entry name" value="P-loop_NTPase"/>
</dbReference>
<protein>
    <recommendedName>
        <fullName evidence="3">G domain-containing protein</fullName>
    </recommendedName>
</protein>